<evidence type="ECO:0000256" key="3">
    <source>
        <dbReference type="ARBA" id="ARBA00023002"/>
    </source>
</evidence>
<reference evidence="6" key="1">
    <citation type="submission" date="2019-06" db="EMBL/GenBank/DDBJ databases">
        <title>Gordonia isolated from sludge of a wastewater treatment plant.</title>
        <authorList>
            <person name="Tamura T."/>
            <person name="Aoyama K."/>
            <person name="Kang Y."/>
            <person name="Saito S."/>
            <person name="Akiyama N."/>
            <person name="Yazawa K."/>
            <person name="Gonoi T."/>
            <person name="Mikami Y."/>
        </authorList>
    </citation>
    <scope>NUCLEOTIDE SEQUENCE [LARGE SCALE GENOMIC DNA]</scope>
    <source>
        <strain evidence="6">NBRC 107697</strain>
    </source>
</reference>
<keyword evidence="2" id="KW-0408">Iron</keyword>
<gene>
    <name evidence="5" type="primary">cobG</name>
    <name evidence="5" type="ORF">nbrc107697_20240</name>
</gene>
<evidence type="ECO:0000259" key="4">
    <source>
        <dbReference type="Pfam" id="PF03460"/>
    </source>
</evidence>
<dbReference type="AlphaFoldDB" id="A0A7I9UY10"/>
<protein>
    <submittedName>
        <fullName evidence="5">Precorrin-3B synthase</fullName>
    </submittedName>
</protein>
<dbReference type="SUPFAM" id="SSF55124">
    <property type="entry name" value="Nitrite/Sulfite reductase N-terminal domain-like"/>
    <property type="match status" value="2"/>
</dbReference>
<evidence type="ECO:0000256" key="1">
    <source>
        <dbReference type="ARBA" id="ARBA00022485"/>
    </source>
</evidence>
<dbReference type="Proteomes" id="UP000444980">
    <property type="component" value="Unassembled WGS sequence"/>
</dbReference>
<keyword evidence="6" id="KW-1185">Reference proteome</keyword>
<dbReference type="InterPro" id="IPR005117">
    <property type="entry name" value="NiRdtase/SiRdtase_haem-b_fer"/>
</dbReference>
<dbReference type="PANTHER" id="PTHR32439:SF9">
    <property type="entry name" value="BLR3264 PROTEIN"/>
    <property type="match status" value="1"/>
</dbReference>
<organism evidence="5 6">
    <name type="scientific">Gordonia crocea</name>
    <dbReference type="NCBI Taxonomy" id="589162"/>
    <lineage>
        <taxon>Bacteria</taxon>
        <taxon>Bacillati</taxon>
        <taxon>Actinomycetota</taxon>
        <taxon>Actinomycetes</taxon>
        <taxon>Mycobacteriales</taxon>
        <taxon>Gordoniaceae</taxon>
        <taxon>Gordonia</taxon>
    </lineage>
</organism>
<proteinExistence type="predicted"/>
<dbReference type="Pfam" id="PF03460">
    <property type="entry name" value="NIR_SIR_ferr"/>
    <property type="match status" value="1"/>
</dbReference>
<evidence type="ECO:0000256" key="2">
    <source>
        <dbReference type="ARBA" id="ARBA00022617"/>
    </source>
</evidence>
<keyword evidence="2" id="KW-0349">Heme</keyword>
<keyword evidence="1" id="KW-0004">4Fe-4S</keyword>
<evidence type="ECO:0000313" key="6">
    <source>
        <dbReference type="Proteomes" id="UP000444980"/>
    </source>
</evidence>
<accession>A0A7I9UY10</accession>
<keyword evidence="3" id="KW-0560">Oxidoreductase</keyword>
<keyword evidence="1" id="KW-0411">Iron-sulfur</keyword>
<dbReference type="InterPro" id="IPR036136">
    <property type="entry name" value="Nit/Sulf_reduc_fer-like_dom_sf"/>
</dbReference>
<dbReference type="GO" id="GO:0051539">
    <property type="term" value="F:4 iron, 4 sulfur cluster binding"/>
    <property type="evidence" value="ECO:0007669"/>
    <property type="project" value="UniProtKB-KW"/>
</dbReference>
<feature type="domain" description="Nitrite/Sulfite reductase ferredoxin-like" evidence="4">
    <location>
        <begin position="12"/>
        <end position="60"/>
    </location>
</feature>
<sequence>MLTTHGASDGALARIRVPGGRLRPDQLAVVGEVAQRHGDGHLELTSRGNLQLRGLGDPDAAAHEILAAGLGSDGPSDTVRNILASPLAGRIGGHGQVETTVAELDRRLRDGEVAGLTGRFLFGIDDGRGDILTHRPDVALVWRSDDSAVLVVGGRSAGTLPRGRAVDAVLAVAADFAANRGTAWRIGELEAAAAARLHARHSTASPPADTPPATESAPLVGWLPQDDGSVTLGAVTPAGRLPARTATFLSAVDAPIIITPHREILLVDLTEAVADTVLRVLAPMGLIFDAASPWARVSCCAGSPGCAKSLTDVRANAAGHVEAQAAGVGLREHWVGCSRGCGSPTVPHVRVEAQPDGSYRRTRVG</sequence>
<comment type="caution">
    <text evidence="5">The sequence shown here is derived from an EMBL/GenBank/DDBJ whole genome shotgun (WGS) entry which is preliminary data.</text>
</comment>
<dbReference type="InterPro" id="IPR051329">
    <property type="entry name" value="NIR_SIR_4Fe-4S"/>
</dbReference>
<dbReference type="Gene3D" id="3.90.480.20">
    <property type="match status" value="1"/>
</dbReference>
<keyword evidence="2" id="KW-0479">Metal-binding</keyword>
<dbReference type="EMBL" id="BJOU01000001">
    <property type="protein sequence ID" value="GED97985.1"/>
    <property type="molecule type" value="Genomic_DNA"/>
</dbReference>
<dbReference type="PANTHER" id="PTHR32439">
    <property type="entry name" value="FERREDOXIN--NITRITE REDUCTASE, CHLOROPLASTIC"/>
    <property type="match status" value="1"/>
</dbReference>
<dbReference type="GO" id="GO:0016491">
    <property type="term" value="F:oxidoreductase activity"/>
    <property type="evidence" value="ECO:0007669"/>
    <property type="project" value="UniProtKB-KW"/>
</dbReference>
<evidence type="ECO:0000313" key="5">
    <source>
        <dbReference type="EMBL" id="GED97985.1"/>
    </source>
</evidence>
<name>A0A7I9UY10_9ACTN</name>